<sequence>MAFTQQTLNYTTEYSKAMANAYPHWSYFSDLYGSPNSATYKPIGGKSVAVQSMTVGGARAVNRDSIDGNFKRNFNTDQQILTMSMDREWDTLVDPMDIQEDAIVTLANITQTFNQFQKIPEQDAYAASKLAAAASGFGGVDATALTADNILATWDSYLAYMVDQRVPRDQIRAKITPDAYKLLKEAAGITRFVEADTGIRNIDRNVGKLDGVSIMEVPSDVLKTAYDFTVGWTPAENAQQINLLMYNPASIAAPVVYDVSMMSAPTAQSKGKWLYYERYYYDVFALNQRLPGIFANIAALPTIGTLTFTTSAGADSTHTVLNLPAAPYGMKYVAKDGTGAETVTYGQKLTSGWTEVKNGDAITTATGHVVTVALVNATKGNAATTVGSATAVVGG</sequence>
<reference evidence="1" key="1">
    <citation type="journal article" date="2021" name="Proc. Natl. Acad. Sci. U.S.A.">
        <title>A Catalog of Tens of Thousands of Viruses from Human Metagenomes Reveals Hidden Associations with Chronic Diseases.</title>
        <authorList>
            <person name="Tisza M.J."/>
            <person name="Buck C.B."/>
        </authorList>
    </citation>
    <scope>NUCLEOTIDE SEQUENCE</scope>
    <source>
        <strain evidence="1">CtPsO101</strain>
    </source>
</reference>
<accession>A0A8S5PVL7</accession>
<organism evidence="1">
    <name type="scientific">Siphoviridae sp. ctPsO101</name>
    <dbReference type="NCBI Taxonomy" id="2825487"/>
    <lineage>
        <taxon>Viruses</taxon>
        <taxon>Duplodnaviria</taxon>
        <taxon>Heunggongvirae</taxon>
        <taxon>Uroviricota</taxon>
        <taxon>Caudoviricetes</taxon>
    </lineage>
</organism>
<evidence type="ECO:0000313" key="1">
    <source>
        <dbReference type="EMBL" id="DAE10938.1"/>
    </source>
</evidence>
<name>A0A8S5PVL7_9CAUD</name>
<protein>
    <submittedName>
        <fullName evidence="1">Major capsid protein</fullName>
    </submittedName>
</protein>
<proteinExistence type="predicted"/>
<dbReference type="EMBL" id="BK015523">
    <property type="protein sequence ID" value="DAE10938.1"/>
    <property type="molecule type" value="Genomic_DNA"/>
</dbReference>